<dbReference type="RefSeq" id="WP_137249143.1">
    <property type="nucleotide sequence ID" value="NZ_SZQA01000023.1"/>
</dbReference>
<protein>
    <submittedName>
        <fullName evidence="1">Uncharacterized protein</fullName>
    </submittedName>
</protein>
<comment type="caution">
    <text evidence="1">The sequence shown here is derived from an EMBL/GenBank/DDBJ whole genome shotgun (WGS) entry which is preliminary data.</text>
</comment>
<dbReference type="OrthoDB" id="3784033at2"/>
<sequence length="240" mass="26486">MQQWRSDVAVHRIQVSVTNAADTPLHITDLRLDSGSFEPSAPVRVDTTLPKTPRTDFPITYGRARCDATAIPPVKPTDIVATMAVGDAPPKEVRFPIPVTDGLLTRLVKYECGEYILKQSATIAFGTFRRQGDDLKGVLTVTSTRPVTVDDVDGTTHYVLEPEKRRPVAEVPVGTTEIPVTIRPTRCDPHAFAEAKQAYLFQVWGHTEGGETYRMIVTPPKDVQERLLGYAIDVCDFPAT</sequence>
<dbReference type="Proteomes" id="UP000308705">
    <property type="component" value="Unassembled WGS sequence"/>
</dbReference>
<keyword evidence="2" id="KW-1185">Reference proteome</keyword>
<dbReference type="AlphaFoldDB" id="A0A4U3ME02"/>
<evidence type="ECO:0000313" key="1">
    <source>
        <dbReference type="EMBL" id="TKK86077.1"/>
    </source>
</evidence>
<organism evidence="1 2">
    <name type="scientific">Herbidospora galbida</name>
    <dbReference type="NCBI Taxonomy" id="2575442"/>
    <lineage>
        <taxon>Bacteria</taxon>
        <taxon>Bacillati</taxon>
        <taxon>Actinomycetota</taxon>
        <taxon>Actinomycetes</taxon>
        <taxon>Streptosporangiales</taxon>
        <taxon>Streptosporangiaceae</taxon>
        <taxon>Herbidospora</taxon>
    </lineage>
</organism>
<dbReference type="EMBL" id="SZQA01000023">
    <property type="protein sequence ID" value="TKK86077.1"/>
    <property type="molecule type" value="Genomic_DNA"/>
</dbReference>
<proteinExistence type="predicted"/>
<accession>A0A4U3ME02</accession>
<evidence type="ECO:0000313" key="2">
    <source>
        <dbReference type="Proteomes" id="UP000308705"/>
    </source>
</evidence>
<gene>
    <name evidence="1" type="ORF">FDA94_22915</name>
</gene>
<reference evidence="1 2" key="1">
    <citation type="submission" date="2019-04" db="EMBL/GenBank/DDBJ databases">
        <title>Herbidospora sp. NEAU-GS14.nov., a novel actinomycete isolated from soil.</title>
        <authorList>
            <person name="Han L."/>
        </authorList>
    </citation>
    <scope>NUCLEOTIDE SEQUENCE [LARGE SCALE GENOMIC DNA]</scope>
    <source>
        <strain evidence="1 2">NEAU-GS14</strain>
    </source>
</reference>
<name>A0A4U3ME02_9ACTN</name>